<keyword evidence="2" id="KW-0732">Signal</keyword>
<accession>A0AA41S7A7</accession>
<evidence type="ECO:0000256" key="2">
    <source>
        <dbReference type="SAM" id="SignalP"/>
    </source>
</evidence>
<organism evidence="3 4">
    <name type="scientific">Papaver nudicaule</name>
    <name type="common">Iceland poppy</name>
    <dbReference type="NCBI Taxonomy" id="74823"/>
    <lineage>
        <taxon>Eukaryota</taxon>
        <taxon>Viridiplantae</taxon>
        <taxon>Streptophyta</taxon>
        <taxon>Embryophyta</taxon>
        <taxon>Tracheophyta</taxon>
        <taxon>Spermatophyta</taxon>
        <taxon>Magnoliopsida</taxon>
        <taxon>Ranunculales</taxon>
        <taxon>Papaveraceae</taxon>
        <taxon>Papaveroideae</taxon>
        <taxon>Papaver</taxon>
    </lineage>
</organism>
<gene>
    <name evidence="3" type="ORF">MKW94_017029</name>
</gene>
<feature type="signal peptide" evidence="2">
    <location>
        <begin position="1"/>
        <end position="18"/>
    </location>
</feature>
<evidence type="ECO:0000313" key="4">
    <source>
        <dbReference type="Proteomes" id="UP001177140"/>
    </source>
</evidence>
<feature type="chain" id="PRO_5041373240" evidence="2">
    <location>
        <begin position="19"/>
        <end position="165"/>
    </location>
</feature>
<dbReference type="AlphaFoldDB" id="A0AA41S7A7"/>
<evidence type="ECO:0000313" key="3">
    <source>
        <dbReference type="EMBL" id="MCL7027748.1"/>
    </source>
</evidence>
<comment type="caution">
    <text evidence="3">The sequence shown here is derived from an EMBL/GenBank/DDBJ whole genome shotgun (WGS) entry which is preliminary data.</text>
</comment>
<dbReference type="EMBL" id="JAJJMA010071684">
    <property type="protein sequence ID" value="MCL7027748.1"/>
    <property type="molecule type" value="Genomic_DNA"/>
</dbReference>
<feature type="region of interest" description="Disordered" evidence="1">
    <location>
        <begin position="87"/>
        <end position="133"/>
    </location>
</feature>
<evidence type="ECO:0000256" key="1">
    <source>
        <dbReference type="SAM" id="MobiDB-lite"/>
    </source>
</evidence>
<feature type="compositionally biased region" description="Pro residues" evidence="1">
    <location>
        <begin position="87"/>
        <end position="132"/>
    </location>
</feature>
<keyword evidence="4" id="KW-1185">Reference proteome</keyword>
<name>A0AA41S7A7_PAPNU</name>
<sequence length="165" mass="18059">MRINLVLLLKFLIKFSFRKKEKSYTANFDIDCLVRYLYISTVALYCPPCDASCSVECPKGSSVTNTNCEYRLFKLPLCECCCKMPTPTPRPKPPPPPSPLPPPPSPPPPSPPPPPPSPPPPSPSPSPPPPPSCTGECPYEVEFPGSADQQTCRYVLADDNQIMAE</sequence>
<proteinExistence type="predicted"/>
<reference evidence="3" key="1">
    <citation type="submission" date="2022-03" db="EMBL/GenBank/DDBJ databases">
        <title>A functionally conserved STORR gene fusion in Papaver species that diverged 16.8 million years ago.</title>
        <authorList>
            <person name="Catania T."/>
        </authorList>
    </citation>
    <scope>NUCLEOTIDE SEQUENCE</scope>
    <source>
        <strain evidence="3">S-191538</strain>
    </source>
</reference>
<dbReference type="Proteomes" id="UP001177140">
    <property type="component" value="Unassembled WGS sequence"/>
</dbReference>
<protein>
    <submittedName>
        <fullName evidence="3">Uncharacterized protein</fullName>
    </submittedName>
</protein>
<dbReference type="PRINTS" id="PR01217">
    <property type="entry name" value="PRICHEXTENSN"/>
</dbReference>